<dbReference type="InterPro" id="IPR002925">
    <property type="entry name" value="Dienelactn_hydro"/>
</dbReference>
<organism evidence="2 3">
    <name type="scientific">Phycicoccus duodecadis</name>
    <dbReference type="NCBI Taxonomy" id="173053"/>
    <lineage>
        <taxon>Bacteria</taxon>
        <taxon>Bacillati</taxon>
        <taxon>Actinomycetota</taxon>
        <taxon>Actinomycetes</taxon>
        <taxon>Micrococcales</taxon>
        <taxon>Intrasporangiaceae</taxon>
        <taxon>Phycicoccus</taxon>
    </lineage>
</organism>
<evidence type="ECO:0000313" key="3">
    <source>
        <dbReference type="Proteomes" id="UP000233781"/>
    </source>
</evidence>
<dbReference type="PANTHER" id="PTHR46623:SF6">
    <property type="entry name" value="ALPHA_BETA-HYDROLASES SUPERFAMILY PROTEIN"/>
    <property type="match status" value="1"/>
</dbReference>
<dbReference type="InterPro" id="IPR029058">
    <property type="entry name" value="AB_hydrolase_fold"/>
</dbReference>
<name>A0A2N3YJH7_9MICO</name>
<feature type="domain" description="Dienelactone hydrolase" evidence="1">
    <location>
        <begin position="15"/>
        <end position="227"/>
    </location>
</feature>
<reference evidence="2 3" key="1">
    <citation type="submission" date="2017-12" db="EMBL/GenBank/DDBJ databases">
        <title>Sequencing the genomes of 1000 Actinobacteria strains.</title>
        <authorList>
            <person name="Klenk H.-P."/>
        </authorList>
    </citation>
    <scope>NUCLEOTIDE SEQUENCE [LARGE SCALE GENOMIC DNA]</scope>
    <source>
        <strain evidence="2 3">DSM 12806</strain>
    </source>
</reference>
<evidence type="ECO:0000259" key="1">
    <source>
        <dbReference type="Pfam" id="PF01738"/>
    </source>
</evidence>
<accession>A0A2N3YJH7</accession>
<dbReference type="EMBL" id="PJNE01000001">
    <property type="protein sequence ID" value="PKW26958.1"/>
    <property type="molecule type" value="Genomic_DNA"/>
</dbReference>
<comment type="caution">
    <text evidence="2">The sequence shown here is derived from an EMBL/GenBank/DDBJ whole genome shotgun (WGS) entry which is preliminary data.</text>
</comment>
<protein>
    <submittedName>
        <fullName evidence="2">Carboxymethylenebutenolidase</fullName>
    </submittedName>
</protein>
<dbReference type="GO" id="GO:0016787">
    <property type="term" value="F:hydrolase activity"/>
    <property type="evidence" value="ECO:0007669"/>
    <property type="project" value="InterPro"/>
</dbReference>
<dbReference type="InterPro" id="IPR051049">
    <property type="entry name" value="Dienelactone_hydrolase-like"/>
</dbReference>
<dbReference type="Pfam" id="PF01738">
    <property type="entry name" value="DLH"/>
    <property type="match status" value="1"/>
</dbReference>
<dbReference type="AlphaFoldDB" id="A0A2N3YJH7"/>
<gene>
    <name evidence="2" type="ORF">ATL31_1787</name>
</gene>
<dbReference type="PANTHER" id="PTHR46623">
    <property type="entry name" value="CARBOXYMETHYLENEBUTENOLIDASE-RELATED"/>
    <property type="match status" value="1"/>
</dbReference>
<dbReference type="SUPFAM" id="SSF53474">
    <property type="entry name" value="alpha/beta-Hydrolases"/>
    <property type="match status" value="1"/>
</dbReference>
<dbReference type="RefSeq" id="WP_101395446.1">
    <property type="nucleotide sequence ID" value="NZ_PJNE01000001.1"/>
</dbReference>
<dbReference type="OrthoDB" id="3208682at2"/>
<dbReference type="Proteomes" id="UP000233781">
    <property type="component" value="Unassembled WGS sequence"/>
</dbReference>
<evidence type="ECO:0000313" key="2">
    <source>
        <dbReference type="EMBL" id="PKW26958.1"/>
    </source>
</evidence>
<sequence>MSNPTEVTTPDGAMPAHLWLPESGRGPGILLLQEIFGVSAYIRRRAQDLADLGYVVLAPQIFWRLGVDEIANGPSMLEDAMAVVGRLDWDSAVSDARAALRALRERPETTGGTGVVGFCFGGGLGYAVVAGEPADALVSFYGSALPGITEAVPSVTTPSLHHFGEDDAYIPMDVVRTIRERVSGGGSVDFHTYPGADHAFDNDDFVNHDPQASAAAWATTESWLREHLPVR</sequence>
<proteinExistence type="predicted"/>
<keyword evidence="3" id="KW-1185">Reference proteome</keyword>
<dbReference type="Gene3D" id="3.40.50.1820">
    <property type="entry name" value="alpha/beta hydrolase"/>
    <property type="match status" value="1"/>
</dbReference>